<proteinExistence type="predicted"/>
<evidence type="ECO:0000313" key="3">
    <source>
        <dbReference type="Proteomes" id="UP000294739"/>
    </source>
</evidence>
<dbReference type="RefSeq" id="WP_131895361.1">
    <property type="nucleotide sequence ID" value="NZ_SMKZ01000017.1"/>
</dbReference>
<dbReference type="Proteomes" id="UP000294739">
    <property type="component" value="Unassembled WGS sequence"/>
</dbReference>
<gene>
    <name evidence="2" type="primary">tgmA</name>
    <name evidence="2" type="ORF">E1269_13710</name>
</gene>
<keyword evidence="3" id="KW-1185">Reference proteome</keyword>
<feature type="region of interest" description="Disordered" evidence="1">
    <location>
        <begin position="47"/>
        <end position="81"/>
    </location>
</feature>
<dbReference type="EMBL" id="SMKZ01000017">
    <property type="protein sequence ID" value="TDE09681.1"/>
    <property type="molecule type" value="Genomic_DNA"/>
</dbReference>
<sequence>MSDHDLMNESAEALLQPYGMRFLQAPRRAAQGRPDGVHYSSELQLTVGADGNPWKTDAMASETSTNNDGNQSGEDTNTDPW</sequence>
<protein>
    <submittedName>
        <fullName evidence="2">Putative ATP-grasp-modified RiPP</fullName>
    </submittedName>
</protein>
<dbReference type="InterPro" id="IPR026496">
    <property type="entry name" value="GRASP_targ"/>
</dbReference>
<dbReference type="InParanoid" id="A0A4R5DCX6"/>
<organism evidence="2 3">
    <name type="scientific">Jiangella asiatica</name>
    <dbReference type="NCBI Taxonomy" id="2530372"/>
    <lineage>
        <taxon>Bacteria</taxon>
        <taxon>Bacillati</taxon>
        <taxon>Actinomycetota</taxon>
        <taxon>Actinomycetes</taxon>
        <taxon>Jiangellales</taxon>
        <taxon>Jiangellaceae</taxon>
        <taxon>Jiangella</taxon>
    </lineage>
</organism>
<name>A0A4R5DCX6_9ACTN</name>
<dbReference type="AlphaFoldDB" id="A0A4R5DCX6"/>
<comment type="caution">
    <text evidence="2">The sequence shown here is derived from an EMBL/GenBank/DDBJ whole genome shotgun (WGS) entry which is preliminary data.</text>
</comment>
<feature type="compositionally biased region" description="Polar residues" evidence="1">
    <location>
        <begin position="61"/>
        <end position="81"/>
    </location>
</feature>
<accession>A0A4R5DCX6</accession>
<dbReference type="NCBIfam" id="TIGR04186">
    <property type="entry name" value="GRASP_targ"/>
    <property type="match status" value="1"/>
</dbReference>
<dbReference type="OrthoDB" id="5195948at2"/>
<evidence type="ECO:0000256" key="1">
    <source>
        <dbReference type="SAM" id="MobiDB-lite"/>
    </source>
</evidence>
<evidence type="ECO:0000313" key="2">
    <source>
        <dbReference type="EMBL" id="TDE09681.1"/>
    </source>
</evidence>
<reference evidence="2 3" key="1">
    <citation type="submission" date="2019-03" db="EMBL/GenBank/DDBJ databases">
        <title>Draft genome sequences of novel Actinobacteria.</title>
        <authorList>
            <person name="Sahin N."/>
            <person name="Ay H."/>
            <person name="Saygin H."/>
        </authorList>
    </citation>
    <scope>NUCLEOTIDE SEQUENCE [LARGE SCALE GENOMIC DNA]</scope>
    <source>
        <strain evidence="2 3">5K138</strain>
    </source>
</reference>